<dbReference type="PANTHER" id="PTHR45947:SF3">
    <property type="entry name" value="SULFOQUINOVOSYL TRANSFERASE SQD2"/>
    <property type="match status" value="1"/>
</dbReference>
<evidence type="ECO:0000313" key="6">
    <source>
        <dbReference type="Proteomes" id="UP001596004"/>
    </source>
</evidence>
<dbReference type="EMBL" id="JBHSFP010000007">
    <property type="protein sequence ID" value="MFC4531694.1"/>
    <property type="molecule type" value="Genomic_DNA"/>
</dbReference>
<dbReference type="Proteomes" id="UP001596004">
    <property type="component" value="Unassembled WGS sequence"/>
</dbReference>
<comment type="caution">
    <text evidence="5">The sequence shown here is derived from an EMBL/GenBank/DDBJ whole genome shotgun (WGS) entry which is preliminary data.</text>
</comment>
<dbReference type="PANTHER" id="PTHR45947">
    <property type="entry name" value="SULFOQUINOVOSYL TRANSFERASE SQD2"/>
    <property type="match status" value="1"/>
</dbReference>
<dbReference type="CDD" id="cd03801">
    <property type="entry name" value="GT4_PimA-like"/>
    <property type="match status" value="1"/>
</dbReference>
<dbReference type="EC" id="2.4.-.-" evidence="5"/>
<feature type="domain" description="Glycosyltransferase subfamily 4-like N-terminal" evidence="4">
    <location>
        <begin position="14"/>
        <end position="182"/>
    </location>
</feature>
<dbReference type="Gene3D" id="3.40.50.2000">
    <property type="entry name" value="Glycogen Phosphorylase B"/>
    <property type="match status" value="2"/>
</dbReference>
<protein>
    <submittedName>
        <fullName evidence="5">Glycosyltransferase family 4 protein</fullName>
        <ecNumber evidence="5">2.4.-.-</ecNumber>
    </submittedName>
</protein>
<dbReference type="InterPro" id="IPR028098">
    <property type="entry name" value="Glyco_trans_4-like_N"/>
</dbReference>
<evidence type="ECO:0000313" key="5">
    <source>
        <dbReference type="EMBL" id="MFC4531694.1"/>
    </source>
</evidence>
<gene>
    <name evidence="5" type="ORF">ACFO60_13035</name>
</gene>
<sequence length="384" mass="40971">MRILHIGYRLPPEPGGLERHIQRLVREQLLRGHEVVVAHRRGEAPSGARSLPLVPTRAGRAVARRSDVLAFGLECAHALRRAAEPAEPAEPAELAELAELDVVHLHGDHREALALGTAARRLGAPLVLTVHGAITTRHLPIMPFAFRHVDDFIAIGARPAQDLRRAGIPAGRIATMCSGLDLGHIARHRGRPVEPGLVVSVGSLEKVKNHALTIEAFHALRATHPGARLVIAGEGGERAELERLAGTGRGVHLAGHLPESEVYALVGRAQAFVLSSRRLPTIGEGIPTSALEALALGTPVLLSSETSLEPIVEPGAYRTFRSGSVPELAARLRAVLDGDPSLPETVERGLRATSALDWPAMAARVEERYAALLPGGPRRRAATP</sequence>
<keyword evidence="1 5" id="KW-0328">Glycosyltransferase</keyword>
<dbReference type="InterPro" id="IPR050194">
    <property type="entry name" value="Glycosyltransferase_grp1"/>
</dbReference>
<keyword evidence="6" id="KW-1185">Reference proteome</keyword>
<dbReference type="Pfam" id="PF00534">
    <property type="entry name" value="Glycos_transf_1"/>
    <property type="match status" value="1"/>
</dbReference>
<reference evidence="6" key="1">
    <citation type="journal article" date="2019" name="Int. J. Syst. Evol. Microbiol.">
        <title>The Global Catalogue of Microorganisms (GCM) 10K type strain sequencing project: providing services to taxonomists for standard genome sequencing and annotation.</title>
        <authorList>
            <consortium name="The Broad Institute Genomics Platform"/>
            <consortium name="The Broad Institute Genome Sequencing Center for Infectious Disease"/>
            <person name="Wu L."/>
            <person name="Ma J."/>
        </authorList>
    </citation>
    <scope>NUCLEOTIDE SEQUENCE [LARGE SCALE GENOMIC DNA]</scope>
    <source>
        <strain evidence="6">CGMCC 4.7132</strain>
    </source>
</reference>
<evidence type="ECO:0000256" key="1">
    <source>
        <dbReference type="ARBA" id="ARBA00022676"/>
    </source>
</evidence>
<name>A0ABV9CGS5_9ACTN</name>
<keyword evidence="2 5" id="KW-0808">Transferase</keyword>
<evidence type="ECO:0000256" key="2">
    <source>
        <dbReference type="ARBA" id="ARBA00022679"/>
    </source>
</evidence>
<feature type="domain" description="Glycosyl transferase family 1" evidence="3">
    <location>
        <begin position="190"/>
        <end position="341"/>
    </location>
</feature>
<accession>A0ABV9CGS5</accession>
<proteinExistence type="predicted"/>
<dbReference type="GO" id="GO:0016757">
    <property type="term" value="F:glycosyltransferase activity"/>
    <property type="evidence" value="ECO:0007669"/>
    <property type="project" value="UniProtKB-KW"/>
</dbReference>
<evidence type="ECO:0000259" key="3">
    <source>
        <dbReference type="Pfam" id="PF00534"/>
    </source>
</evidence>
<evidence type="ECO:0000259" key="4">
    <source>
        <dbReference type="Pfam" id="PF13439"/>
    </source>
</evidence>
<dbReference type="SUPFAM" id="SSF53756">
    <property type="entry name" value="UDP-Glycosyltransferase/glycogen phosphorylase"/>
    <property type="match status" value="1"/>
</dbReference>
<organism evidence="5 6">
    <name type="scientific">Sphaerisporangium dianthi</name>
    <dbReference type="NCBI Taxonomy" id="1436120"/>
    <lineage>
        <taxon>Bacteria</taxon>
        <taxon>Bacillati</taxon>
        <taxon>Actinomycetota</taxon>
        <taxon>Actinomycetes</taxon>
        <taxon>Streptosporangiales</taxon>
        <taxon>Streptosporangiaceae</taxon>
        <taxon>Sphaerisporangium</taxon>
    </lineage>
</organism>
<dbReference type="Pfam" id="PF13439">
    <property type="entry name" value="Glyco_transf_4"/>
    <property type="match status" value="1"/>
</dbReference>
<dbReference type="InterPro" id="IPR001296">
    <property type="entry name" value="Glyco_trans_1"/>
</dbReference>
<dbReference type="RefSeq" id="WP_380840353.1">
    <property type="nucleotide sequence ID" value="NZ_JBHSFP010000007.1"/>
</dbReference>